<dbReference type="PANTHER" id="PTHR43864:SF2">
    <property type="entry name" value="PUR OPERON REPRESSOR"/>
    <property type="match status" value="1"/>
</dbReference>
<comment type="caution">
    <text evidence="8">The sequence shown here is derived from an EMBL/GenBank/DDBJ whole genome shotgun (WGS) entry which is preliminary data.</text>
</comment>
<accession>A0A7X5KM99</accession>
<dbReference type="RefSeq" id="WP_162369460.1">
    <property type="nucleotide sequence ID" value="NZ_JAAEEH010000005.1"/>
</dbReference>
<feature type="domain" description="Bacterial purine repressor N-terminal" evidence="7">
    <location>
        <begin position="7"/>
        <end position="75"/>
    </location>
</feature>
<dbReference type="CDD" id="cd06223">
    <property type="entry name" value="PRTases_typeI"/>
    <property type="match status" value="1"/>
</dbReference>
<dbReference type="InterPro" id="IPR029057">
    <property type="entry name" value="PRTase-like"/>
</dbReference>
<keyword evidence="2" id="KW-0805">Transcription regulation</keyword>
<dbReference type="InterPro" id="IPR000836">
    <property type="entry name" value="PRTase_dom"/>
</dbReference>
<dbReference type="NCBIfam" id="TIGR01743">
    <property type="entry name" value="purR_Bsub"/>
    <property type="match status" value="1"/>
</dbReference>
<dbReference type="Pfam" id="PF09182">
    <property type="entry name" value="PuR_N"/>
    <property type="match status" value="1"/>
</dbReference>
<organism evidence="8 9">
    <name type="scientific">Anaerotalea alkaliphila</name>
    <dbReference type="NCBI Taxonomy" id="2662126"/>
    <lineage>
        <taxon>Bacteria</taxon>
        <taxon>Bacillati</taxon>
        <taxon>Bacillota</taxon>
        <taxon>Clostridia</taxon>
        <taxon>Eubacteriales</taxon>
        <taxon>Anaerotalea</taxon>
    </lineage>
</organism>
<dbReference type="InterPro" id="IPR010078">
    <property type="entry name" value="PurR_Bsub"/>
</dbReference>
<dbReference type="EMBL" id="JAAEEH010000005">
    <property type="protein sequence ID" value="NDL66734.1"/>
    <property type="molecule type" value="Genomic_DNA"/>
</dbReference>
<evidence type="ECO:0000313" key="9">
    <source>
        <dbReference type="Proteomes" id="UP000461585"/>
    </source>
</evidence>
<dbReference type="Gene3D" id="3.40.50.2020">
    <property type="match status" value="1"/>
</dbReference>
<gene>
    <name evidence="8" type="primary">purR</name>
    <name evidence="8" type="ORF">GXN74_03115</name>
</gene>
<dbReference type="Gene3D" id="1.10.10.10">
    <property type="entry name" value="Winged helix-like DNA-binding domain superfamily/Winged helix DNA-binding domain"/>
    <property type="match status" value="1"/>
</dbReference>
<evidence type="ECO:0000256" key="3">
    <source>
        <dbReference type="ARBA" id="ARBA00023125"/>
    </source>
</evidence>
<comment type="similarity">
    <text evidence="5">Belongs to the purine/pyrimidine phosphoribosyltransferase family. PurR subfamily.</text>
</comment>
<evidence type="ECO:0000256" key="1">
    <source>
        <dbReference type="ARBA" id="ARBA00011738"/>
    </source>
</evidence>
<dbReference type="InterPro" id="IPR050118">
    <property type="entry name" value="Pur/Pyrimidine_PRTase"/>
</dbReference>
<name>A0A7X5KM99_9FIRM</name>
<evidence type="ECO:0000313" key="8">
    <source>
        <dbReference type="EMBL" id="NDL66734.1"/>
    </source>
</evidence>
<dbReference type="Pfam" id="PF00156">
    <property type="entry name" value="Pribosyltran"/>
    <property type="match status" value="1"/>
</dbReference>
<keyword evidence="4" id="KW-0804">Transcription</keyword>
<dbReference type="PANTHER" id="PTHR43864">
    <property type="entry name" value="HYPOXANTHINE/GUANINE PHOSPHORIBOSYLTRANSFERASE"/>
    <property type="match status" value="1"/>
</dbReference>
<dbReference type="InterPro" id="IPR036388">
    <property type="entry name" value="WH-like_DNA-bd_sf"/>
</dbReference>
<dbReference type="GO" id="GO:0045892">
    <property type="term" value="P:negative regulation of DNA-templated transcription"/>
    <property type="evidence" value="ECO:0007669"/>
    <property type="project" value="InterPro"/>
</dbReference>
<comment type="subunit">
    <text evidence="1">Homodimer.</text>
</comment>
<evidence type="ECO:0000259" key="6">
    <source>
        <dbReference type="Pfam" id="PF00156"/>
    </source>
</evidence>
<evidence type="ECO:0000259" key="7">
    <source>
        <dbReference type="Pfam" id="PF09182"/>
    </source>
</evidence>
<sequence length="271" mass="30499">MEKKRSKAERIAIITKKLVENPSEIHTLQQFSEMFHCAKSTLSEDIDGIGRLFEEEGLGKVVSLPGAAGGIYYSPVLTPSQVQEVQEDICRRLNEYSRVIPGGYVYMNDIFYTPRILQSMARCIVTRFCNEQVDYVVTIETKGVPLAMVIAELLNKPIAVVRKSARLTEGTTMQMNYVTGSNRNIHTMALPIKSIRRGSRVLLVDDFMKAGGTAKGIMDLMKEFDTTVVGVAVVMATREPEKKLINDYYCLVEFQSVDEEKETIQIIPKKM</sequence>
<keyword evidence="9" id="KW-1185">Reference proteome</keyword>
<keyword evidence="3" id="KW-0238">DNA-binding</keyword>
<dbReference type="GO" id="GO:0045982">
    <property type="term" value="P:negative regulation of purine nucleobase metabolic process"/>
    <property type="evidence" value="ECO:0007669"/>
    <property type="project" value="InterPro"/>
</dbReference>
<proteinExistence type="inferred from homology"/>
<dbReference type="AlphaFoldDB" id="A0A7X5KM99"/>
<evidence type="ECO:0000256" key="2">
    <source>
        <dbReference type="ARBA" id="ARBA00023015"/>
    </source>
</evidence>
<dbReference type="InterPro" id="IPR015265">
    <property type="entry name" value="PuR_N"/>
</dbReference>
<evidence type="ECO:0000256" key="5">
    <source>
        <dbReference type="ARBA" id="ARBA00049656"/>
    </source>
</evidence>
<protein>
    <submittedName>
        <fullName evidence="8">Pur operon repressor</fullName>
    </submittedName>
</protein>
<evidence type="ECO:0000256" key="4">
    <source>
        <dbReference type="ARBA" id="ARBA00023163"/>
    </source>
</evidence>
<dbReference type="SUPFAM" id="SSF53271">
    <property type="entry name" value="PRTase-like"/>
    <property type="match status" value="1"/>
</dbReference>
<feature type="domain" description="Phosphoribosyltransferase" evidence="6">
    <location>
        <begin position="114"/>
        <end position="252"/>
    </location>
</feature>
<dbReference type="InterPro" id="IPR036390">
    <property type="entry name" value="WH_DNA-bd_sf"/>
</dbReference>
<reference evidence="8 9" key="1">
    <citation type="submission" date="2020-01" db="EMBL/GenBank/DDBJ databases">
        <title>Anaeroalcalibacter tamaniensis gen. nov., sp. nov., moderately halophilic strictly anaerobic fermenter bacterium from mud volcano of Taman peninsula.</title>
        <authorList>
            <person name="Frolova A."/>
            <person name="Merkel A.Y."/>
            <person name="Slobodkin A.I."/>
        </authorList>
    </citation>
    <scope>NUCLEOTIDE SEQUENCE [LARGE SCALE GENOMIC DNA]</scope>
    <source>
        <strain evidence="8 9">F-3ap</strain>
    </source>
</reference>
<dbReference type="Proteomes" id="UP000461585">
    <property type="component" value="Unassembled WGS sequence"/>
</dbReference>
<dbReference type="GO" id="GO:0003677">
    <property type="term" value="F:DNA binding"/>
    <property type="evidence" value="ECO:0007669"/>
    <property type="project" value="UniProtKB-KW"/>
</dbReference>
<dbReference type="SUPFAM" id="SSF46785">
    <property type="entry name" value="Winged helix' DNA-binding domain"/>
    <property type="match status" value="1"/>
</dbReference>